<dbReference type="EMBL" id="VSRR010024464">
    <property type="protein sequence ID" value="MPC66210.1"/>
    <property type="molecule type" value="Genomic_DNA"/>
</dbReference>
<dbReference type="Pfam" id="PF13855">
    <property type="entry name" value="LRR_8"/>
    <property type="match status" value="3"/>
</dbReference>
<feature type="compositionally biased region" description="Basic and acidic residues" evidence="4">
    <location>
        <begin position="413"/>
        <end position="427"/>
    </location>
</feature>
<feature type="compositionally biased region" description="Pro residues" evidence="4">
    <location>
        <begin position="428"/>
        <end position="437"/>
    </location>
</feature>
<dbReference type="Proteomes" id="UP000324222">
    <property type="component" value="Unassembled WGS sequence"/>
</dbReference>
<sequence length="464" mass="51783">MARNRLRGLAPRVFLRLTRLTVLDISNNAIQELDPEVMRDVPALRELRCAACSLTRVKSLVYRSLPRLELLDLRDNHLASLAPDEFMDLLGLRRLLLDGNRIYELKDYTFQGLALQHLGLARNRMTRMSRMAFEDSSVLALDLSSNRLPHSALRHLGPVLGHMHGLNVAGTRLTAEHLQELLRRAPRLKRLNLSRLHLKQLPPDLFSVQTRLEALNLSSNSLQYIHVDVLHALPSLHTLDLGNNEFRGLPEIILRRLDRLTEVVLDGNPWSCDQCHIPYLKMWLNASAAFRTACRPDVDAPRCLKCQSPPEMYDKPVLEVDGLELQPCPEGTFDLAAASAGGGFSVVLAAVVAAVAAALLAVIVVAGLVMYHRHSAFYYTHEDDSRHHFYENPALRSDHTDVTLDEDLDHVPDRCSRGEDGAAKGEPKPPPPPPPPAHATDNNVVVIDELMRSKAPKPTHNGKS</sequence>
<accession>A0A5B7H292</accession>
<keyword evidence="5" id="KW-1133">Transmembrane helix</keyword>
<evidence type="ECO:0000256" key="4">
    <source>
        <dbReference type="SAM" id="MobiDB-lite"/>
    </source>
</evidence>
<dbReference type="GO" id="GO:0004180">
    <property type="term" value="F:carboxypeptidase activity"/>
    <property type="evidence" value="ECO:0007669"/>
    <property type="project" value="UniProtKB-KW"/>
</dbReference>
<evidence type="ECO:0000256" key="3">
    <source>
        <dbReference type="ARBA" id="ARBA00022737"/>
    </source>
</evidence>
<dbReference type="PROSITE" id="PS51450">
    <property type="entry name" value="LRR"/>
    <property type="match status" value="1"/>
</dbReference>
<evidence type="ECO:0000256" key="5">
    <source>
        <dbReference type="SAM" id="Phobius"/>
    </source>
</evidence>
<dbReference type="OrthoDB" id="9229163at2759"/>
<organism evidence="6 7">
    <name type="scientific">Portunus trituberculatus</name>
    <name type="common">Swimming crab</name>
    <name type="synonym">Neptunus trituberculatus</name>
    <dbReference type="NCBI Taxonomy" id="210409"/>
    <lineage>
        <taxon>Eukaryota</taxon>
        <taxon>Metazoa</taxon>
        <taxon>Ecdysozoa</taxon>
        <taxon>Arthropoda</taxon>
        <taxon>Crustacea</taxon>
        <taxon>Multicrustacea</taxon>
        <taxon>Malacostraca</taxon>
        <taxon>Eumalacostraca</taxon>
        <taxon>Eucarida</taxon>
        <taxon>Decapoda</taxon>
        <taxon>Pleocyemata</taxon>
        <taxon>Brachyura</taxon>
        <taxon>Eubrachyura</taxon>
        <taxon>Portunoidea</taxon>
        <taxon>Portunidae</taxon>
        <taxon>Portuninae</taxon>
        <taxon>Portunus</taxon>
    </lineage>
</organism>
<dbReference type="InterPro" id="IPR032675">
    <property type="entry name" value="LRR_dom_sf"/>
</dbReference>
<keyword evidence="2" id="KW-0732">Signal</keyword>
<evidence type="ECO:0000313" key="7">
    <source>
        <dbReference type="Proteomes" id="UP000324222"/>
    </source>
</evidence>
<keyword evidence="6" id="KW-0378">Hydrolase</keyword>
<evidence type="ECO:0000256" key="1">
    <source>
        <dbReference type="ARBA" id="ARBA00022614"/>
    </source>
</evidence>
<dbReference type="InterPro" id="IPR001611">
    <property type="entry name" value="Leu-rich_rpt"/>
</dbReference>
<dbReference type="InterPro" id="IPR050328">
    <property type="entry name" value="Dev_Immune_Receptor"/>
</dbReference>
<keyword evidence="5" id="KW-0472">Membrane</keyword>
<keyword evidence="3" id="KW-0677">Repeat</keyword>
<reference evidence="6 7" key="1">
    <citation type="submission" date="2019-05" db="EMBL/GenBank/DDBJ databases">
        <title>Another draft genome of Portunus trituberculatus and its Hox gene families provides insights of decapod evolution.</title>
        <authorList>
            <person name="Jeong J.-H."/>
            <person name="Song I."/>
            <person name="Kim S."/>
            <person name="Choi T."/>
            <person name="Kim D."/>
            <person name="Ryu S."/>
            <person name="Kim W."/>
        </authorList>
    </citation>
    <scope>NUCLEOTIDE SEQUENCE [LARGE SCALE GENOMIC DNA]</scope>
    <source>
        <tissue evidence="6">Muscle</tissue>
    </source>
</reference>
<evidence type="ECO:0000256" key="2">
    <source>
        <dbReference type="ARBA" id="ARBA00022729"/>
    </source>
</evidence>
<feature type="region of interest" description="Disordered" evidence="4">
    <location>
        <begin position="413"/>
        <end position="442"/>
    </location>
</feature>
<dbReference type="SUPFAM" id="SSF52058">
    <property type="entry name" value="L domain-like"/>
    <property type="match status" value="1"/>
</dbReference>
<keyword evidence="6" id="KW-0121">Carboxypeptidase</keyword>
<name>A0A5B7H292_PORTR</name>
<dbReference type="AlphaFoldDB" id="A0A5B7H292"/>
<protein>
    <submittedName>
        <fullName evidence="6">Carboxypeptidase N subunit 2</fullName>
    </submittedName>
</protein>
<proteinExistence type="predicted"/>
<keyword evidence="6" id="KW-0645">Protease</keyword>
<dbReference type="PANTHER" id="PTHR24373:SF387">
    <property type="entry name" value="LEUCINE-RICH REPEATS AND IMMUNOGLOBULIN-LIKE DOMAINS PROTEIN SMA-10"/>
    <property type="match status" value="1"/>
</dbReference>
<keyword evidence="1" id="KW-0433">Leucine-rich repeat</keyword>
<gene>
    <name evidence="6" type="primary">Cpn2_1</name>
    <name evidence="6" type="ORF">E2C01_060356</name>
</gene>
<feature type="transmembrane region" description="Helical" evidence="5">
    <location>
        <begin position="346"/>
        <end position="371"/>
    </location>
</feature>
<dbReference type="SMART" id="SM00369">
    <property type="entry name" value="LRR_TYP"/>
    <property type="match status" value="7"/>
</dbReference>
<evidence type="ECO:0000313" key="6">
    <source>
        <dbReference type="EMBL" id="MPC66210.1"/>
    </source>
</evidence>
<dbReference type="Gene3D" id="3.80.10.10">
    <property type="entry name" value="Ribonuclease Inhibitor"/>
    <property type="match status" value="2"/>
</dbReference>
<dbReference type="PANTHER" id="PTHR24373">
    <property type="entry name" value="SLIT RELATED LEUCINE-RICH REPEAT NEURONAL PROTEIN"/>
    <property type="match status" value="1"/>
</dbReference>
<keyword evidence="5" id="KW-0812">Transmembrane</keyword>
<keyword evidence="7" id="KW-1185">Reference proteome</keyword>
<comment type="caution">
    <text evidence="6">The sequence shown here is derived from an EMBL/GenBank/DDBJ whole genome shotgun (WGS) entry which is preliminary data.</text>
</comment>
<dbReference type="InterPro" id="IPR003591">
    <property type="entry name" value="Leu-rich_rpt_typical-subtyp"/>
</dbReference>